<name>A0A4R2PSD4_9RHOB</name>
<gene>
    <name evidence="2" type="ORF">EV662_11714</name>
</gene>
<evidence type="ECO:0000313" key="2">
    <source>
        <dbReference type="EMBL" id="TCP38780.1"/>
    </source>
</evidence>
<reference evidence="2 3" key="1">
    <citation type="submission" date="2019-03" db="EMBL/GenBank/DDBJ databases">
        <title>Genomic Encyclopedia of Type Strains, Phase IV (KMG-IV): sequencing the most valuable type-strain genomes for metagenomic binning, comparative biology and taxonomic classification.</title>
        <authorList>
            <person name="Goeker M."/>
        </authorList>
    </citation>
    <scope>NUCLEOTIDE SEQUENCE [LARGE SCALE GENOMIC DNA]</scope>
    <source>
        <strain evidence="2 3">DSM 18063</strain>
    </source>
</reference>
<evidence type="ECO:0000256" key="1">
    <source>
        <dbReference type="SAM" id="MobiDB-lite"/>
    </source>
</evidence>
<protein>
    <submittedName>
        <fullName evidence="2">Uncharacterized protein</fullName>
    </submittedName>
</protein>
<comment type="caution">
    <text evidence="2">The sequence shown here is derived from an EMBL/GenBank/DDBJ whole genome shotgun (WGS) entry which is preliminary data.</text>
</comment>
<keyword evidence="3" id="KW-1185">Reference proteome</keyword>
<sequence>MSGGMAVKTVPGGGGSPGLHDRRETKGGRSGIPPGTPAAYAKGLVLMVWGVADPIQMHSAFSPNGLAVF</sequence>
<evidence type="ECO:0000313" key="3">
    <source>
        <dbReference type="Proteomes" id="UP000294835"/>
    </source>
</evidence>
<dbReference type="Proteomes" id="UP000294835">
    <property type="component" value="Unassembled WGS sequence"/>
</dbReference>
<organism evidence="2 3">
    <name type="scientific">Rhodovulum marinum</name>
    <dbReference type="NCBI Taxonomy" id="320662"/>
    <lineage>
        <taxon>Bacteria</taxon>
        <taxon>Pseudomonadati</taxon>
        <taxon>Pseudomonadota</taxon>
        <taxon>Alphaproteobacteria</taxon>
        <taxon>Rhodobacterales</taxon>
        <taxon>Paracoccaceae</taxon>
        <taxon>Rhodovulum</taxon>
    </lineage>
</organism>
<feature type="region of interest" description="Disordered" evidence="1">
    <location>
        <begin position="1"/>
        <end position="35"/>
    </location>
</feature>
<dbReference type="EMBL" id="SLXP01000017">
    <property type="protein sequence ID" value="TCP38780.1"/>
    <property type="molecule type" value="Genomic_DNA"/>
</dbReference>
<proteinExistence type="predicted"/>
<dbReference type="AlphaFoldDB" id="A0A4R2PSD4"/>
<accession>A0A4R2PSD4</accession>